<organism evidence="3 4">
    <name type="scientific">Mucilaginibacter ginsenosidivorax</name>
    <dbReference type="NCBI Taxonomy" id="862126"/>
    <lineage>
        <taxon>Bacteria</taxon>
        <taxon>Pseudomonadati</taxon>
        <taxon>Bacteroidota</taxon>
        <taxon>Sphingobacteriia</taxon>
        <taxon>Sphingobacteriales</taxon>
        <taxon>Sphingobacteriaceae</taxon>
        <taxon>Mucilaginibacter</taxon>
    </lineage>
</organism>
<proteinExistence type="predicted"/>
<protein>
    <recommendedName>
        <fullName evidence="2">DUF6089 domain-containing protein</fullName>
    </recommendedName>
</protein>
<dbReference type="InterPro" id="IPR011250">
    <property type="entry name" value="OMP/PagP_B-barrel"/>
</dbReference>
<keyword evidence="4" id="KW-1185">Reference proteome</keyword>
<evidence type="ECO:0000313" key="4">
    <source>
        <dbReference type="Proteomes" id="UP000321362"/>
    </source>
</evidence>
<dbReference type="RefSeq" id="WP_147056510.1">
    <property type="nucleotide sequence ID" value="NZ_CP042437.1"/>
</dbReference>
<dbReference type="Pfam" id="PF19573">
    <property type="entry name" value="DUF6089"/>
    <property type="match status" value="1"/>
</dbReference>
<evidence type="ECO:0000259" key="2">
    <source>
        <dbReference type="Pfam" id="PF19573"/>
    </source>
</evidence>
<keyword evidence="1" id="KW-0732">Signal</keyword>
<sequence>MPKFVLFALLFIFSYHVQAQTWEVGGAIGGAGYIGDLNPNNPVKISGGSAGLYVKRNFDGYFSAKLNFGYAKFGAADSTSSSQQFRDRNLSFTDGVMELAVIGEFNFLKYIPDAGPNKFTPFIYAGIGVSTYDPRTTYNGSTGSLRQLKTEGQKTQYGDNTMVIPYGIGVKYNIGGKFSLAADMGYRYTFTDYLDDVSGTYADKSKLTGVARALSDRSGEKTGVYIGSAGTQRGDLKPRDSYFIVGLTISYTFVTKRCYFQN</sequence>
<reference evidence="3 4" key="1">
    <citation type="journal article" date="2013" name="J. Microbiol.">
        <title>Mucilaginibacter ginsenosidivorax sp. nov., with ginsenoside converting activity isolated from sediment.</title>
        <authorList>
            <person name="Kim J.K."/>
            <person name="Choi T.E."/>
            <person name="Liu Q.M."/>
            <person name="Park H.Y."/>
            <person name="Yi T.H."/>
            <person name="Yoon M.H."/>
            <person name="Kim S.C."/>
            <person name="Im W.T."/>
        </authorList>
    </citation>
    <scope>NUCLEOTIDE SEQUENCE [LARGE SCALE GENOMIC DNA]</scope>
    <source>
        <strain evidence="3 4">KHI28</strain>
    </source>
</reference>
<dbReference type="OrthoDB" id="654178at2"/>
<evidence type="ECO:0000256" key="1">
    <source>
        <dbReference type="SAM" id="SignalP"/>
    </source>
</evidence>
<dbReference type="AlphaFoldDB" id="A0A5B8W425"/>
<dbReference type="InterPro" id="IPR045743">
    <property type="entry name" value="DUF6089"/>
</dbReference>
<dbReference type="EMBL" id="CP042437">
    <property type="protein sequence ID" value="QEC78147.1"/>
    <property type="molecule type" value="Genomic_DNA"/>
</dbReference>
<feature type="domain" description="DUF6089" evidence="2">
    <location>
        <begin position="5"/>
        <end position="197"/>
    </location>
</feature>
<feature type="chain" id="PRO_5022693961" description="DUF6089 domain-containing protein" evidence="1">
    <location>
        <begin position="20"/>
        <end position="262"/>
    </location>
</feature>
<feature type="signal peptide" evidence="1">
    <location>
        <begin position="1"/>
        <end position="19"/>
    </location>
</feature>
<evidence type="ECO:0000313" key="3">
    <source>
        <dbReference type="EMBL" id="QEC78147.1"/>
    </source>
</evidence>
<dbReference type="Proteomes" id="UP000321362">
    <property type="component" value="Chromosome"/>
</dbReference>
<dbReference type="SUPFAM" id="SSF56925">
    <property type="entry name" value="OMPA-like"/>
    <property type="match status" value="1"/>
</dbReference>
<name>A0A5B8W425_9SPHI</name>
<dbReference type="Gene3D" id="2.40.160.20">
    <property type="match status" value="1"/>
</dbReference>
<gene>
    <name evidence="3" type="ORF">FSB76_20215</name>
</gene>
<dbReference type="KEGG" id="mgk:FSB76_20215"/>
<accession>A0A5B8W425</accession>